<gene>
    <name evidence="5" type="ORF">BDN70DRAFT_873355</name>
</gene>
<dbReference type="AlphaFoldDB" id="A0A9P6CX73"/>
<dbReference type="Proteomes" id="UP000807469">
    <property type="component" value="Unassembled WGS sequence"/>
</dbReference>
<reference evidence="5" key="1">
    <citation type="submission" date="2020-11" db="EMBL/GenBank/DDBJ databases">
        <authorList>
            <consortium name="DOE Joint Genome Institute"/>
            <person name="Ahrendt S."/>
            <person name="Riley R."/>
            <person name="Andreopoulos W."/>
            <person name="Labutti K."/>
            <person name="Pangilinan J."/>
            <person name="Ruiz-Duenas F.J."/>
            <person name="Barrasa J.M."/>
            <person name="Sanchez-Garcia M."/>
            <person name="Camarero S."/>
            <person name="Miyauchi S."/>
            <person name="Serrano A."/>
            <person name="Linde D."/>
            <person name="Babiker R."/>
            <person name="Drula E."/>
            <person name="Ayuso-Fernandez I."/>
            <person name="Pacheco R."/>
            <person name="Padilla G."/>
            <person name="Ferreira P."/>
            <person name="Barriuso J."/>
            <person name="Kellner H."/>
            <person name="Castanera R."/>
            <person name="Alfaro M."/>
            <person name="Ramirez L."/>
            <person name="Pisabarro A.G."/>
            <person name="Kuo A."/>
            <person name="Tritt A."/>
            <person name="Lipzen A."/>
            <person name="He G."/>
            <person name="Yan M."/>
            <person name="Ng V."/>
            <person name="Cullen D."/>
            <person name="Martin F."/>
            <person name="Rosso M.-N."/>
            <person name="Henrissat B."/>
            <person name="Hibbett D."/>
            <person name="Martinez A.T."/>
            <person name="Grigoriev I.V."/>
        </authorList>
    </citation>
    <scope>NUCLEOTIDE SEQUENCE</scope>
    <source>
        <strain evidence="5">CIRM-BRFM 674</strain>
    </source>
</reference>
<proteinExistence type="predicted"/>
<feature type="domain" description="RlpA-like protein double-psi beta-barrel" evidence="4">
    <location>
        <begin position="159"/>
        <end position="252"/>
    </location>
</feature>
<protein>
    <submittedName>
        <fullName evidence="5">Barwin-like endoglucanase</fullName>
    </submittedName>
</protein>
<sequence length="256" mass="26988">MHSFAAFATFALSFATSVSSLAVPRATPPKGWLTAVLEPYDTYHNRYMALSCNTQHNTAFFDQCCHPLLAKESLADRPAQCDPTDDEEDLPFCDDEDDTTTAAAPVATPTTKAKPTSTSTPHTSATPTTTKKATSTAAKPVSTPASNAASSSVNTGGFATFFYQNGVAGACGTVHSDNDLIAAIDGDRYGNLGKKSSLCGQQVQITNTNNKKTVTVTIADACPTCKNSNSIDLSEGAFKHIATLDDGMVPITWKFV</sequence>
<comment type="caution">
    <text evidence="5">The sequence shown here is derived from an EMBL/GenBank/DDBJ whole genome shotgun (WGS) entry which is preliminary data.</text>
</comment>
<dbReference type="EMBL" id="MU155150">
    <property type="protein sequence ID" value="KAF9483756.1"/>
    <property type="molecule type" value="Genomic_DNA"/>
</dbReference>
<dbReference type="InterPro" id="IPR051477">
    <property type="entry name" value="Expansin_CellWall"/>
</dbReference>
<evidence type="ECO:0000313" key="6">
    <source>
        <dbReference type="Proteomes" id="UP000807469"/>
    </source>
</evidence>
<dbReference type="Pfam" id="PF03330">
    <property type="entry name" value="DPBB_1"/>
    <property type="match status" value="1"/>
</dbReference>
<name>A0A9P6CX73_9AGAR</name>
<dbReference type="Gene3D" id="2.40.40.10">
    <property type="entry name" value="RlpA-like domain"/>
    <property type="match status" value="1"/>
</dbReference>
<dbReference type="PANTHER" id="PTHR31836">
    <property type="match status" value="1"/>
</dbReference>
<evidence type="ECO:0000259" key="4">
    <source>
        <dbReference type="Pfam" id="PF03330"/>
    </source>
</evidence>
<evidence type="ECO:0000313" key="5">
    <source>
        <dbReference type="EMBL" id="KAF9483756.1"/>
    </source>
</evidence>
<evidence type="ECO:0000256" key="2">
    <source>
        <dbReference type="SAM" id="MobiDB-lite"/>
    </source>
</evidence>
<dbReference type="CDD" id="cd22191">
    <property type="entry name" value="DPBB_RlpA_EXP_N-like"/>
    <property type="match status" value="1"/>
</dbReference>
<dbReference type="InterPro" id="IPR009009">
    <property type="entry name" value="RlpA-like_DPBB"/>
</dbReference>
<feature type="region of interest" description="Disordered" evidence="2">
    <location>
        <begin position="77"/>
        <end position="150"/>
    </location>
</feature>
<feature type="compositionally biased region" description="Acidic residues" evidence="2">
    <location>
        <begin position="83"/>
        <end position="99"/>
    </location>
</feature>
<dbReference type="SUPFAM" id="SSF50685">
    <property type="entry name" value="Barwin-like endoglucanases"/>
    <property type="match status" value="1"/>
</dbReference>
<evidence type="ECO:0000256" key="3">
    <source>
        <dbReference type="SAM" id="SignalP"/>
    </source>
</evidence>
<dbReference type="OrthoDB" id="406505at2759"/>
<feature type="signal peptide" evidence="3">
    <location>
        <begin position="1"/>
        <end position="20"/>
    </location>
</feature>
<keyword evidence="6" id="KW-1185">Reference proteome</keyword>
<evidence type="ECO:0000256" key="1">
    <source>
        <dbReference type="ARBA" id="ARBA00022729"/>
    </source>
</evidence>
<feature type="chain" id="PRO_5040485192" evidence="3">
    <location>
        <begin position="21"/>
        <end position="256"/>
    </location>
</feature>
<organism evidence="5 6">
    <name type="scientific">Pholiota conissans</name>
    <dbReference type="NCBI Taxonomy" id="109636"/>
    <lineage>
        <taxon>Eukaryota</taxon>
        <taxon>Fungi</taxon>
        <taxon>Dikarya</taxon>
        <taxon>Basidiomycota</taxon>
        <taxon>Agaricomycotina</taxon>
        <taxon>Agaricomycetes</taxon>
        <taxon>Agaricomycetidae</taxon>
        <taxon>Agaricales</taxon>
        <taxon>Agaricineae</taxon>
        <taxon>Strophariaceae</taxon>
        <taxon>Pholiota</taxon>
    </lineage>
</organism>
<accession>A0A9P6CX73</accession>
<dbReference type="PANTHER" id="PTHR31836:SF24">
    <property type="entry name" value="RLPA-LIKE PROTEIN DOUBLE-PSI BETA-BARREL DOMAIN-CONTAINING PROTEIN"/>
    <property type="match status" value="1"/>
</dbReference>
<dbReference type="InterPro" id="IPR036908">
    <property type="entry name" value="RlpA-like_sf"/>
</dbReference>
<keyword evidence="1 3" id="KW-0732">Signal</keyword>
<feature type="compositionally biased region" description="Low complexity" evidence="2">
    <location>
        <begin position="100"/>
        <end position="146"/>
    </location>
</feature>